<evidence type="ECO:0000256" key="4">
    <source>
        <dbReference type="ARBA" id="ARBA00022884"/>
    </source>
</evidence>
<evidence type="ECO:0000313" key="6">
    <source>
        <dbReference type="Proteomes" id="UP000184526"/>
    </source>
</evidence>
<dbReference type="InterPro" id="IPR029063">
    <property type="entry name" value="SAM-dependent_MTases_sf"/>
</dbReference>
<dbReference type="EMBL" id="FQXP01000003">
    <property type="protein sequence ID" value="SHH35528.1"/>
    <property type="molecule type" value="Genomic_DNA"/>
</dbReference>
<organism evidence="5 6">
    <name type="scientific">Clostridium collagenovorans DSM 3089</name>
    <dbReference type="NCBI Taxonomy" id="1121306"/>
    <lineage>
        <taxon>Bacteria</taxon>
        <taxon>Bacillati</taxon>
        <taxon>Bacillota</taxon>
        <taxon>Clostridia</taxon>
        <taxon>Eubacteriales</taxon>
        <taxon>Clostridiaceae</taxon>
        <taxon>Clostridium</taxon>
    </lineage>
</organism>
<dbReference type="RefSeq" id="WP_072828932.1">
    <property type="nucleotide sequence ID" value="NZ_FQXP01000003.1"/>
</dbReference>
<dbReference type="CDD" id="cd02440">
    <property type="entry name" value="AdoMet_MTases"/>
    <property type="match status" value="1"/>
</dbReference>
<evidence type="ECO:0000313" key="5">
    <source>
        <dbReference type="EMBL" id="SHH35528.1"/>
    </source>
</evidence>
<protein>
    <submittedName>
        <fullName evidence="5">Phospholipid N-methyltransferase</fullName>
    </submittedName>
</protein>
<dbReference type="OrthoDB" id="9805585at2"/>
<evidence type="ECO:0000256" key="1">
    <source>
        <dbReference type="ARBA" id="ARBA00022603"/>
    </source>
</evidence>
<proteinExistence type="predicted"/>
<dbReference type="SUPFAM" id="SSF53335">
    <property type="entry name" value="S-adenosyl-L-methionine-dependent methyltransferases"/>
    <property type="match status" value="1"/>
</dbReference>
<dbReference type="Proteomes" id="UP000184526">
    <property type="component" value="Unassembled WGS sequence"/>
</dbReference>
<dbReference type="GO" id="GO:0003723">
    <property type="term" value="F:RNA binding"/>
    <property type="evidence" value="ECO:0007669"/>
    <property type="project" value="UniProtKB-KW"/>
</dbReference>
<keyword evidence="4" id="KW-0694">RNA-binding</keyword>
<accession>A0A1M5SB55</accession>
<keyword evidence="1 5" id="KW-0489">Methyltransferase</keyword>
<dbReference type="GO" id="GO:0032259">
    <property type="term" value="P:methylation"/>
    <property type="evidence" value="ECO:0007669"/>
    <property type="project" value="UniProtKB-KW"/>
</dbReference>
<name>A0A1M5SB55_9CLOT</name>
<keyword evidence="6" id="KW-1185">Reference proteome</keyword>
<dbReference type="Gene3D" id="3.40.50.150">
    <property type="entry name" value="Vaccinia Virus protein VP39"/>
    <property type="match status" value="1"/>
</dbReference>
<dbReference type="STRING" id="1121306.SAMN02745196_00099"/>
<sequence>MKVKFLIQYLLHPRATGAVLPSSQNLSSKIIKNIDFKACDCIVEFGPGTGVFTKEILNRCKKDTTIILIEYNKEFYKILKKKYYYMENVHVINDSAENINHYINKYGINNVDYVVSGLPFASLPKDMTEKILVNTKSVLGHKGTFIMFQYTKLKMSLIRDYFKNINISRELINIPPAYVFTCTNKL</sequence>
<evidence type="ECO:0000256" key="3">
    <source>
        <dbReference type="ARBA" id="ARBA00022691"/>
    </source>
</evidence>
<keyword evidence="2 5" id="KW-0808">Transferase</keyword>
<dbReference type="Pfam" id="PF00398">
    <property type="entry name" value="RrnaAD"/>
    <property type="match status" value="1"/>
</dbReference>
<gene>
    <name evidence="5" type="ORF">SAMN02745196_00099</name>
</gene>
<dbReference type="AlphaFoldDB" id="A0A1M5SB55"/>
<reference evidence="5 6" key="1">
    <citation type="submission" date="2016-11" db="EMBL/GenBank/DDBJ databases">
        <authorList>
            <person name="Jaros S."/>
            <person name="Januszkiewicz K."/>
            <person name="Wedrychowicz H."/>
        </authorList>
    </citation>
    <scope>NUCLEOTIDE SEQUENCE [LARGE SCALE GENOMIC DNA]</scope>
    <source>
        <strain evidence="5 6">DSM 3089</strain>
    </source>
</reference>
<keyword evidence="3" id="KW-0949">S-adenosyl-L-methionine</keyword>
<dbReference type="InterPro" id="IPR001737">
    <property type="entry name" value="KsgA/Erm"/>
</dbReference>
<evidence type="ECO:0000256" key="2">
    <source>
        <dbReference type="ARBA" id="ARBA00022679"/>
    </source>
</evidence>
<dbReference type="GO" id="GO:0008168">
    <property type="term" value="F:methyltransferase activity"/>
    <property type="evidence" value="ECO:0007669"/>
    <property type="project" value="UniProtKB-KW"/>
</dbReference>